<sequence length="41" mass="4652">MIGGYNDIEIEKMAEGIPEVVEVLKRRIPEMMAVFQSATQQ</sequence>
<name>A0A7G9ZCC3_9EURY</name>
<proteinExistence type="predicted"/>
<accession>A0A7G9ZCC3</accession>
<evidence type="ECO:0000313" key="1">
    <source>
        <dbReference type="EMBL" id="QNO57907.1"/>
    </source>
</evidence>
<dbReference type="EMBL" id="MT631706">
    <property type="protein sequence ID" value="QNO57907.1"/>
    <property type="molecule type" value="Genomic_DNA"/>
</dbReference>
<gene>
    <name evidence="1" type="ORF">DNDHECJJ_00021</name>
</gene>
<organism evidence="1">
    <name type="scientific">Candidatus Methanophaga sp. ANME-1 ERB7</name>
    <dbReference type="NCBI Taxonomy" id="2759913"/>
    <lineage>
        <taxon>Archaea</taxon>
        <taxon>Methanobacteriati</taxon>
        <taxon>Methanobacteriota</taxon>
        <taxon>Stenosarchaea group</taxon>
        <taxon>Methanomicrobia</taxon>
        <taxon>Candidatus Methanophagales</taxon>
        <taxon>Candidatus Methanophagaceae</taxon>
        <taxon>Candidatus Methanophaga</taxon>
    </lineage>
</organism>
<protein>
    <submittedName>
        <fullName evidence="1">Uncharacterized protein</fullName>
    </submittedName>
</protein>
<dbReference type="AlphaFoldDB" id="A0A7G9ZCC3"/>
<reference evidence="1" key="1">
    <citation type="submission" date="2020-06" db="EMBL/GenBank/DDBJ databases">
        <title>Unique genomic features of the anaerobic methanotrophic archaea.</title>
        <authorList>
            <person name="Chadwick G.L."/>
            <person name="Skennerton C.T."/>
            <person name="Laso-Perez R."/>
            <person name="Leu A.O."/>
            <person name="Speth D.R."/>
            <person name="Yu H."/>
            <person name="Morgan-Lang C."/>
            <person name="Hatzenpichler R."/>
            <person name="Goudeau D."/>
            <person name="Malmstrom R."/>
            <person name="Brazelton W.J."/>
            <person name="Woyke T."/>
            <person name="Hallam S.J."/>
            <person name="Tyson G.W."/>
            <person name="Wegener G."/>
            <person name="Boetius A."/>
            <person name="Orphan V."/>
        </authorList>
    </citation>
    <scope>NUCLEOTIDE SEQUENCE</scope>
</reference>